<dbReference type="STRING" id="1618337.UT28_C0001G0781"/>
<protein>
    <submittedName>
        <fullName evidence="1">Uncharacterized protein</fullName>
    </submittedName>
</protein>
<name>A0A0G4B3N3_9BACT</name>
<dbReference type="EMBL" id="CP011213">
    <property type="protein sequence ID" value="AKM82561.1"/>
    <property type="molecule type" value="Genomic_DNA"/>
</dbReference>
<evidence type="ECO:0000313" key="2">
    <source>
        <dbReference type="Proteomes" id="UP000035648"/>
    </source>
</evidence>
<dbReference type="Proteomes" id="UP000035648">
    <property type="component" value="Chromosome"/>
</dbReference>
<evidence type="ECO:0000313" key="1">
    <source>
        <dbReference type="EMBL" id="AKM82561.1"/>
    </source>
</evidence>
<organism evidence="1 2">
    <name type="scientific">Berkelbacteria bacterium GW2011_GWE1_39_12</name>
    <dbReference type="NCBI Taxonomy" id="1618337"/>
    <lineage>
        <taxon>Bacteria</taxon>
        <taxon>Candidatus Berkelbacteria</taxon>
    </lineage>
</organism>
<dbReference type="AlphaFoldDB" id="A0A0G4B3N3"/>
<proteinExistence type="predicted"/>
<dbReference type="KEGG" id="bbgw:UT28_C0001G0781"/>
<accession>A0A0G4B3N3</accession>
<gene>
    <name evidence="1" type="ORF">UT28_C0001G0781</name>
</gene>
<sequence length="81" mass="8771">MSEESRYPQGEDALAFTVDDLPVSDESKTTLTDFGIANVGDIVRVGKTAIDSLIGGEETERIHDVTRQMGLESAISKQEQA</sequence>
<reference evidence="1 2" key="1">
    <citation type="journal article" date="2015" name="Nature">
        <title>rRNA introns, odd ribosomes, and small enigmatic genomes across a large radiation of phyla.</title>
        <authorList>
            <person name="Brown C.T."/>
            <person name="Hug L.A."/>
            <person name="Thomas B.C."/>
            <person name="Sharon I."/>
            <person name="Castelle C.J."/>
            <person name="Singh A."/>
            <person name="Wilkins M.J."/>
            <person name="Williams K.H."/>
            <person name="Banfield J.F."/>
        </authorList>
    </citation>
    <scope>NUCLEOTIDE SEQUENCE [LARGE SCALE GENOMIC DNA]</scope>
</reference>